<feature type="compositionally biased region" description="Basic and acidic residues" evidence="1">
    <location>
        <begin position="81"/>
        <end position="101"/>
    </location>
</feature>
<feature type="chain" id="PRO_5021721341" description="DUF4352 domain-containing protein" evidence="2">
    <location>
        <begin position="22"/>
        <end position="228"/>
    </location>
</feature>
<sequence length="228" mass="25687">MSKRFFLLCFMLIFTVTVAVACNSESDDEATNDQENSTQSSEDKNAQDSEESESDSDDTQNDDSTESELNDDQSSNDTNDDVEKQSTTSDERASNDDKELPETIEINEQIQHEEGVTFTLEKISFKEDHITVDFNAENHSGFKQYLASGGRAKSSNLGGITLQDNTGYNYRYVADDDSDRIKLEDMEKVTATVSFAGRIQDDAQSLTLIFNPDNVEPQFNFEDIEIEW</sequence>
<evidence type="ECO:0008006" key="5">
    <source>
        <dbReference type="Google" id="ProtNLM"/>
    </source>
</evidence>
<gene>
    <name evidence="3" type="ORF">FPQ13_04795</name>
</gene>
<feature type="signal peptide" evidence="2">
    <location>
        <begin position="1"/>
        <end position="21"/>
    </location>
</feature>
<organism evidence="3 4">
    <name type="scientific">Allobacillus salarius</name>
    <dbReference type="NCBI Taxonomy" id="1955272"/>
    <lineage>
        <taxon>Bacteria</taxon>
        <taxon>Bacillati</taxon>
        <taxon>Bacillota</taxon>
        <taxon>Bacilli</taxon>
        <taxon>Bacillales</taxon>
        <taxon>Bacillaceae</taxon>
        <taxon>Allobacillus</taxon>
    </lineage>
</organism>
<protein>
    <recommendedName>
        <fullName evidence="5">DUF4352 domain-containing protein</fullName>
    </recommendedName>
</protein>
<accession>A0A556PP86</accession>
<reference evidence="3 4" key="1">
    <citation type="submission" date="2019-07" db="EMBL/GenBank/DDBJ databases">
        <title>Allobacillus sp. nov. SKP isolated from shrimp paste of Euphausiacea.</title>
        <authorList>
            <person name="Kanchanasin P."/>
            <person name="Tanasupawat S."/>
            <person name="Shi W."/>
            <person name="Wu L."/>
            <person name="Ma J."/>
        </authorList>
    </citation>
    <scope>NUCLEOTIDE SEQUENCE [LARGE SCALE GENOMIC DNA]</scope>
    <source>
        <strain evidence="3 4">SKP4-8</strain>
    </source>
</reference>
<feature type="compositionally biased region" description="Acidic residues" evidence="1">
    <location>
        <begin position="48"/>
        <end position="71"/>
    </location>
</feature>
<evidence type="ECO:0000313" key="3">
    <source>
        <dbReference type="EMBL" id="TSJ66193.1"/>
    </source>
</evidence>
<feature type="region of interest" description="Disordered" evidence="1">
    <location>
        <begin position="25"/>
        <end position="101"/>
    </location>
</feature>
<dbReference type="PROSITE" id="PS51257">
    <property type="entry name" value="PROKAR_LIPOPROTEIN"/>
    <property type="match status" value="1"/>
</dbReference>
<proteinExistence type="predicted"/>
<evidence type="ECO:0000313" key="4">
    <source>
        <dbReference type="Proteomes" id="UP000316425"/>
    </source>
</evidence>
<name>A0A556PP86_9BACI</name>
<keyword evidence="4" id="KW-1185">Reference proteome</keyword>
<dbReference type="OrthoDB" id="2970967at2"/>
<dbReference type="RefSeq" id="WP_144088192.1">
    <property type="nucleotide sequence ID" value="NZ_VMHE01000005.1"/>
</dbReference>
<evidence type="ECO:0000256" key="2">
    <source>
        <dbReference type="SAM" id="SignalP"/>
    </source>
</evidence>
<dbReference type="AlphaFoldDB" id="A0A556PP86"/>
<evidence type="ECO:0000256" key="1">
    <source>
        <dbReference type="SAM" id="MobiDB-lite"/>
    </source>
</evidence>
<comment type="caution">
    <text evidence="3">The sequence shown here is derived from an EMBL/GenBank/DDBJ whole genome shotgun (WGS) entry which is preliminary data.</text>
</comment>
<keyword evidence="2" id="KW-0732">Signal</keyword>
<dbReference type="Proteomes" id="UP000316425">
    <property type="component" value="Unassembled WGS sequence"/>
</dbReference>
<dbReference type="EMBL" id="VMHE01000005">
    <property type="protein sequence ID" value="TSJ66193.1"/>
    <property type="molecule type" value="Genomic_DNA"/>
</dbReference>